<evidence type="ECO:0000313" key="1">
    <source>
        <dbReference type="Proteomes" id="UP000887540"/>
    </source>
</evidence>
<accession>A0A914CIX4</accession>
<reference evidence="2" key="1">
    <citation type="submission" date="2022-11" db="UniProtKB">
        <authorList>
            <consortium name="WormBaseParasite"/>
        </authorList>
    </citation>
    <scope>IDENTIFICATION</scope>
</reference>
<keyword evidence="1" id="KW-1185">Reference proteome</keyword>
<dbReference type="Proteomes" id="UP000887540">
    <property type="component" value="Unplaced"/>
</dbReference>
<name>A0A914CIX4_9BILA</name>
<dbReference type="AlphaFoldDB" id="A0A914CIX4"/>
<sequence length="108" mass="11933">MAPAIDSIMVDAKEIRIVLKMNNNASRHVVNISTLVTCPKLLDHVPANINDTSIANQRNNAPNSNILAVWATTTTSKLLKNVKAGVVEMDHHKIPMWKQPLILCQLKS</sequence>
<evidence type="ECO:0000313" key="2">
    <source>
        <dbReference type="WBParaSite" id="ACRNAN_scaffold11258.g17184.t1"/>
    </source>
</evidence>
<proteinExistence type="predicted"/>
<organism evidence="1 2">
    <name type="scientific">Acrobeloides nanus</name>
    <dbReference type="NCBI Taxonomy" id="290746"/>
    <lineage>
        <taxon>Eukaryota</taxon>
        <taxon>Metazoa</taxon>
        <taxon>Ecdysozoa</taxon>
        <taxon>Nematoda</taxon>
        <taxon>Chromadorea</taxon>
        <taxon>Rhabditida</taxon>
        <taxon>Tylenchina</taxon>
        <taxon>Cephalobomorpha</taxon>
        <taxon>Cephaloboidea</taxon>
        <taxon>Cephalobidae</taxon>
        <taxon>Acrobeloides</taxon>
    </lineage>
</organism>
<dbReference type="WBParaSite" id="ACRNAN_scaffold11258.g17184.t1">
    <property type="protein sequence ID" value="ACRNAN_scaffold11258.g17184.t1"/>
    <property type="gene ID" value="ACRNAN_scaffold11258.g17184"/>
</dbReference>
<protein>
    <submittedName>
        <fullName evidence="2">Uncharacterized protein</fullName>
    </submittedName>
</protein>